<feature type="compositionally biased region" description="Pro residues" evidence="1">
    <location>
        <begin position="352"/>
        <end position="363"/>
    </location>
</feature>
<comment type="caution">
    <text evidence="4">The sequence shown here is derived from an EMBL/GenBank/DDBJ whole genome shotgun (WGS) entry which is preliminary data.</text>
</comment>
<dbReference type="InterPro" id="IPR050400">
    <property type="entry name" value="Bact_Cytoskel_RodZ"/>
</dbReference>
<dbReference type="PANTHER" id="PTHR34475">
    <property type="match status" value="1"/>
</dbReference>
<sequence length="418" mass="42190">MKTETVRMASGAAGGQASGAGATAAGRVGDELRARREALGWDLGEIASALRIRLPYLEAIERGDLKSVPGNAYALGFLRSYANILGLDPEPLCRRFRSESRDVNRKPELAFPAPMPERGVPAGAAVLVGLVVIGLVYAGWYHLSSHVTVPAQSVPPLPAPAVTAGGAPTPPTAQQPSPAVASVLPDGQAARPPSVLPPAPAETSVPAPLPAALAPAAVPQTVQTAPQPTPQPVPQPAPPPSVTTQATPQTPAVAPGEVALVAKAASWVQVRRDGHVLYDHTMQPGDRWVLPPGAGQAVMTVGNAGGLAIATGGVEAPVLGRDGAVLRNVKLGGEGMAVSPQAVFPPASSAAPPAPAATAPPSPGVAGLPADFSGSGTKATHPRRPKPVAVPSHEPSADDLNNIQLQQHRAASPPAGQP</sequence>
<dbReference type="GO" id="GO:0003677">
    <property type="term" value="F:DNA binding"/>
    <property type="evidence" value="ECO:0007669"/>
    <property type="project" value="InterPro"/>
</dbReference>
<evidence type="ECO:0000256" key="1">
    <source>
        <dbReference type="SAM" id="MobiDB-lite"/>
    </source>
</evidence>
<protein>
    <submittedName>
        <fullName evidence="4">Cytoskeleton protein RodZ</fullName>
    </submittedName>
</protein>
<dbReference type="RefSeq" id="WP_183274772.1">
    <property type="nucleotide sequence ID" value="NZ_JACHXV010000002.1"/>
</dbReference>
<feature type="region of interest" description="Disordered" evidence="1">
    <location>
        <begin position="161"/>
        <end position="250"/>
    </location>
</feature>
<dbReference type="CDD" id="cd00093">
    <property type="entry name" value="HTH_XRE"/>
    <property type="match status" value="1"/>
</dbReference>
<keyword evidence="2" id="KW-1133">Transmembrane helix</keyword>
<keyword evidence="2" id="KW-0472">Membrane</keyword>
<accession>A0A839V082</accession>
<dbReference type="Pfam" id="PF13413">
    <property type="entry name" value="HTH_25"/>
    <property type="match status" value="1"/>
</dbReference>
<keyword evidence="2" id="KW-0812">Transmembrane</keyword>
<dbReference type="Pfam" id="PF13464">
    <property type="entry name" value="RodZ_C"/>
    <property type="match status" value="1"/>
</dbReference>
<evidence type="ECO:0000256" key="2">
    <source>
        <dbReference type="SAM" id="Phobius"/>
    </source>
</evidence>
<dbReference type="InterPro" id="IPR001387">
    <property type="entry name" value="Cro/C1-type_HTH"/>
</dbReference>
<dbReference type="Gene3D" id="1.10.260.40">
    <property type="entry name" value="lambda repressor-like DNA-binding domains"/>
    <property type="match status" value="1"/>
</dbReference>
<keyword evidence="5" id="KW-1185">Reference proteome</keyword>
<dbReference type="AlphaFoldDB" id="A0A839V082"/>
<gene>
    <name evidence="4" type="ORF">FHR90_000755</name>
</gene>
<feature type="region of interest" description="Disordered" evidence="1">
    <location>
        <begin position="1"/>
        <end position="25"/>
    </location>
</feature>
<feature type="compositionally biased region" description="Low complexity" evidence="1">
    <location>
        <begin position="210"/>
        <end position="226"/>
    </location>
</feature>
<evidence type="ECO:0000313" key="5">
    <source>
        <dbReference type="Proteomes" id="UP000557688"/>
    </source>
</evidence>
<feature type="compositionally biased region" description="Polar residues" evidence="1">
    <location>
        <begin position="399"/>
        <end position="409"/>
    </location>
</feature>
<dbReference type="EMBL" id="JACHXV010000002">
    <property type="protein sequence ID" value="MBB3172941.1"/>
    <property type="molecule type" value="Genomic_DNA"/>
</dbReference>
<dbReference type="SMART" id="SM00530">
    <property type="entry name" value="HTH_XRE"/>
    <property type="match status" value="1"/>
</dbReference>
<feature type="domain" description="HTH cro/C1-type" evidence="3">
    <location>
        <begin position="31"/>
        <end position="92"/>
    </location>
</feature>
<dbReference type="PANTHER" id="PTHR34475:SF1">
    <property type="entry name" value="CYTOSKELETON PROTEIN RODZ"/>
    <property type="match status" value="1"/>
</dbReference>
<organism evidence="4 5">
    <name type="scientific">Endobacter medicaginis</name>
    <dbReference type="NCBI Taxonomy" id="1181271"/>
    <lineage>
        <taxon>Bacteria</taxon>
        <taxon>Pseudomonadati</taxon>
        <taxon>Pseudomonadota</taxon>
        <taxon>Alphaproteobacteria</taxon>
        <taxon>Acetobacterales</taxon>
        <taxon>Acetobacteraceae</taxon>
        <taxon>Endobacter</taxon>
    </lineage>
</organism>
<evidence type="ECO:0000313" key="4">
    <source>
        <dbReference type="EMBL" id="MBB3172941.1"/>
    </source>
</evidence>
<name>A0A839V082_9PROT</name>
<feature type="transmembrane region" description="Helical" evidence="2">
    <location>
        <begin position="122"/>
        <end position="143"/>
    </location>
</feature>
<reference evidence="4 5" key="1">
    <citation type="submission" date="2020-08" db="EMBL/GenBank/DDBJ databases">
        <title>Genomic Encyclopedia of Type Strains, Phase III (KMG-III): the genomes of soil and plant-associated and newly described type strains.</title>
        <authorList>
            <person name="Whitman W."/>
        </authorList>
    </citation>
    <scope>NUCLEOTIDE SEQUENCE [LARGE SCALE GENOMIC DNA]</scope>
    <source>
        <strain evidence="4 5">CECT 8088</strain>
    </source>
</reference>
<dbReference type="InterPro" id="IPR010982">
    <property type="entry name" value="Lambda_DNA-bd_dom_sf"/>
</dbReference>
<feature type="region of interest" description="Disordered" evidence="1">
    <location>
        <begin position="346"/>
        <end position="418"/>
    </location>
</feature>
<dbReference type="SUPFAM" id="SSF47413">
    <property type="entry name" value="lambda repressor-like DNA-binding domains"/>
    <property type="match status" value="1"/>
</dbReference>
<feature type="compositionally biased region" description="Pro residues" evidence="1">
    <location>
        <begin position="227"/>
        <end position="241"/>
    </location>
</feature>
<evidence type="ECO:0000259" key="3">
    <source>
        <dbReference type="SMART" id="SM00530"/>
    </source>
</evidence>
<dbReference type="Proteomes" id="UP000557688">
    <property type="component" value="Unassembled WGS sequence"/>
</dbReference>
<proteinExistence type="predicted"/>
<dbReference type="InterPro" id="IPR025194">
    <property type="entry name" value="RodZ-like_C"/>
</dbReference>